<evidence type="ECO:0000313" key="2">
    <source>
        <dbReference type="EMBL" id="VAW23005.1"/>
    </source>
</evidence>
<feature type="domain" description="Chemotaxis receptor methyltransferase CheR N-terminal" evidence="1">
    <location>
        <begin position="12"/>
        <end position="42"/>
    </location>
</feature>
<evidence type="ECO:0000259" key="1">
    <source>
        <dbReference type="Pfam" id="PF03705"/>
    </source>
</evidence>
<dbReference type="Gene3D" id="1.10.155.10">
    <property type="entry name" value="Chemotaxis receptor methyltransferase CheR, N-terminal domain"/>
    <property type="match status" value="1"/>
</dbReference>
<keyword evidence="2" id="KW-0489">Methyltransferase</keyword>
<reference evidence="2" key="1">
    <citation type="submission" date="2018-06" db="EMBL/GenBank/DDBJ databases">
        <authorList>
            <person name="Zhirakovskaya E."/>
        </authorList>
    </citation>
    <scope>NUCLEOTIDE SEQUENCE</scope>
</reference>
<organism evidence="2">
    <name type="scientific">hydrothermal vent metagenome</name>
    <dbReference type="NCBI Taxonomy" id="652676"/>
    <lineage>
        <taxon>unclassified sequences</taxon>
        <taxon>metagenomes</taxon>
        <taxon>ecological metagenomes</taxon>
    </lineage>
</organism>
<sequence length="42" mass="4738">MAEINITLSDSEFNKIRDRIYKIAGISLGEAKRTLVVSRLSK</sequence>
<accession>A0A3B0TWN5</accession>
<dbReference type="Pfam" id="PF03705">
    <property type="entry name" value="CheR_N"/>
    <property type="match status" value="1"/>
</dbReference>
<name>A0A3B0TWN5_9ZZZZ</name>
<gene>
    <name evidence="2" type="ORF">MNBD_ALPHA12-342</name>
</gene>
<feature type="non-terminal residue" evidence="2">
    <location>
        <position position="42"/>
    </location>
</feature>
<proteinExistence type="predicted"/>
<dbReference type="AlphaFoldDB" id="A0A3B0TWN5"/>
<dbReference type="InterPro" id="IPR022641">
    <property type="entry name" value="CheR_N"/>
</dbReference>
<dbReference type="EC" id="2.1.1.80" evidence="2"/>
<dbReference type="EMBL" id="UOEO01000220">
    <property type="protein sequence ID" value="VAW23005.1"/>
    <property type="molecule type" value="Genomic_DNA"/>
</dbReference>
<dbReference type="GO" id="GO:0008983">
    <property type="term" value="F:protein-glutamate O-methyltransferase activity"/>
    <property type="evidence" value="ECO:0007669"/>
    <property type="project" value="UniProtKB-EC"/>
</dbReference>
<protein>
    <submittedName>
        <fullName evidence="2">Chemotaxis protein methyltransferase CheR</fullName>
        <ecNumber evidence="2">2.1.1.80</ecNumber>
    </submittedName>
</protein>
<keyword evidence="2" id="KW-0808">Transferase</keyword>
<dbReference type="InterPro" id="IPR036804">
    <property type="entry name" value="CheR_N_sf"/>
</dbReference>
<dbReference type="SUPFAM" id="SSF47757">
    <property type="entry name" value="Chemotaxis receptor methyltransferase CheR, N-terminal domain"/>
    <property type="match status" value="1"/>
</dbReference>
<dbReference type="GO" id="GO:0032259">
    <property type="term" value="P:methylation"/>
    <property type="evidence" value="ECO:0007669"/>
    <property type="project" value="UniProtKB-KW"/>
</dbReference>